<keyword evidence="7 9" id="KW-0413">Isomerase</keyword>
<comment type="subunit">
    <text evidence="3">Homodimer.</text>
</comment>
<comment type="pathway">
    <text evidence="1 9">Carbohydrate degradation; glycolysis; D-glyceraldehyde 3-phosphate and glycerone phosphate from D-glucose: step 2/4.</text>
</comment>
<gene>
    <name evidence="10" type="ORF">CSSPTR1EN2_LOCUS4659</name>
</gene>
<dbReference type="InterPro" id="IPR035476">
    <property type="entry name" value="SIS_PGI_1"/>
</dbReference>
<evidence type="ECO:0000256" key="1">
    <source>
        <dbReference type="ARBA" id="ARBA00004926"/>
    </source>
</evidence>
<dbReference type="PROSITE" id="PS51463">
    <property type="entry name" value="P_GLUCOSE_ISOMERASE_3"/>
    <property type="match status" value="1"/>
</dbReference>
<dbReference type="EMBL" id="OZ019904">
    <property type="protein sequence ID" value="CAK9198883.1"/>
    <property type="molecule type" value="Genomic_DNA"/>
</dbReference>
<evidence type="ECO:0000256" key="9">
    <source>
        <dbReference type="RuleBase" id="RU000612"/>
    </source>
</evidence>
<reference evidence="10" key="1">
    <citation type="submission" date="2024-02" db="EMBL/GenBank/DDBJ databases">
        <authorList>
            <consortium name="ELIXIR-Norway"/>
            <consortium name="Elixir Norway"/>
        </authorList>
    </citation>
    <scope>NUCLEOTIDE SEQUENCE</scope>
</reference>
<dbReference type="InterPro" id="IPR046348">
    <property type="entry name" value="SIS_dom_sf"/>
</dbReference>
<dbReference type="InterPro" id="IPR018189">
    <property type="entry name" value="Phosphoglucose_isomerase_CS"/>
</dbReference>
<evidence type="ECO:0000256" key="5">
    <source>
        <dbReference type="ARBA" id="ARBA00022432"/>
    </source>
</evidence>
<evidence type="ECO:0000256" key="4">
    <source>
        <dbReference type="ARBA" id="ARBA00011952"/>
    </source>
</evidence>
<dbReference type="PROSITE" id="PS00174">
    <property type="entry name" value="P_GLUCOSE_ISOMERASE_2"/>
    <property type="match status" value="1"/>
</dbReference>
<evidence type="ECO:0000256" key="8">
    <source>
        <dbReference type="ARBA" id="ARBA00029321"/>
    </source>
</evidence>
<keyword evidence="11" id="KW-1185">Reference proteome</keyword>
<evidence type="ECO:0000256" key="7">
    <source>
        <dbReference type="ARBA" id="ARBA00023235"/>
    </source>
</evidence>
<sequence length="611" mass="68310">MFRKEGLTLYSLLQVKSGGNIHACMQACRPCSSPATGLISSSIAWRNLREHVDGIFDLHLKDLLQDERRCRDMIKEYDGIVLDYSRQRATSCTFKFLLALAKEAGVKEKIDMMFEGKHINKTEDRAVLHVALRAPRTEKIVCDGKNVVPDVWDVLDKIKCFSERVRSGSWVGQTGKVLKDVVAIGIGGSYLGPLFAYTALQTGAELVQLLANVDPIDVAIALNGLCPETTLVVIVSKTFTTQETMLNAKTMRTWLIASVGKEGIAKHMVAVSTNLKLVKEFGLDPDNAFAFWDWVGGRYSVCSAVGLLPLAIQYGFNKVNQFLEGAWSIDSHFRCAPLEDNIPVILGLISIWNVSFLRCPARAILPYSQALQKLAPHIQQVSMESNGKGVSMDGRPLDFHAGEIDFGEPGTNGQHSFYQLIHQVITAVYSPTHVCEPISNHDELMCNFFAQPDALAYGKTWEQAKAEGISDDLIPHKIFTGNRPSLNILLPTLDAYTLGQLLALYEHRVVVQGFIWGINSFDQWGVELGKSLAGKVRLSMNSVRMKGEELKGYNYSTTYLLNRYLKGKTLYKFHKSMLLDGKDKVHLRDIRQLVLLFFFDLIYHMTITSYT</sequence>
<dbReference type="PROSITE" id="PS00765">
    <property type="entry name" value="P_GLUCOSE_ISOMERASE_1"/>
    <property type="match status" value="1"/>
</dbReference>
<evidence type="ECO:0000256" key="6">
    <source>
        <dbReference type="ARBA" id="ARBA00023152"/>
    </source>
</evidence>
<dbReference type="NCBIfam" id="NF001211">
    <property type="entry name" value="PRK00179.1"/>
    <property type="match status" value="1"/>
</dbReference>
<dbReference type="CDD" id="cd05015">
    <property type="entry name" value="SIS_PGI_1"/>
    <property type="match status" value="1"/>
</dbReference>
<evidence type="ECO:0000256" key="2">
    <source>
        <dbReference type="ARBA" id="ARBA00006604"/>
    </source>
</evidence>
<dbReference type="PANTHER" id="PTHR11469:SF1">
    <property type="entry name" value="GLUCOSE-6-PHOSPHATE ISOMERASE"/>
    <property type="match status" value="1"/>
</dbReference>
<evidence type="ECO:0000256" key="3">
    <source>
        <dbReference type="ARBA" id="ARBA00011738"/>
    </source>
</evidence>
<keyword evidence="5 9" id="KW-0312">Gluconeogenesis</keyword>
<dbReference type="SUPFAM" id="SSF53697">
    <property type="entry name" value="SIS domain"/>
    <property type="match status" value="1"/>
</dbReference>
<dbReference type="InterPro" id="IPR035482">
    <property type="entry name" value="SIS_PGI_2"/>
</dbReference>
<dbReference type="Gene3D" id="1.10.1390.10">
    <property type="match status" value="1"/>
</dbReference>
<dbReference type="InterPro" id="IPR023096">
    <property type="entry name" value="G6P_Isomerase_C"/>
</dbReference>
<protein>
    <recommendedName>
        <fullName evidence="4 9">Glucose-6-phosphate isomerase</fullName>
        <ecNumber evidence="4 9">5.3.1.9</ecNumber>
    </recommendedName>
</protein>
<organism evidence="10 11">
    <name type="scientific">Sphagnum troendelagicum</name>
    <dbReference type="NCBI Taxonomy" id="128251"/>
    <lineage>
        <taxon>Eukaryota</taxon>
        <taxon>Viridiplantae</taxon>
        <taxon>Streptophyta</taxon>
        <taxon>Embryophyta</taxon>
        <taxon>Bryophyta</taxon>
        <taxon>Sphagnophytina</taxon>
        <taxon>Sphagnopsida</taxon>
        <taxon>Sphagnales</taxon>
        <taxon>Sphagnaceae</taxon>
        <taxon>Sphagnum</taxon>
    </lineage>
</organism>
<proteinExistence type="inferred from homology"/>
<dbReference type="PRINTS" id="PR00662">
    <property type="entry name" value="G6PISOMERASE"/>
</dbReference>
<accession>A0ABP0TKF5</accession>
<comment type="catalytic activity">
    <reaction evidence="8 9">
        <text>alpha-D-glucose 6-phosphate = beta-D-fructose 6-phosphate</text>
        <dbReference type="Rhea" id="RHEA:11816"/>
        <dbReference type="ChEBI" id="CHEBI:57634"/>
        <dbReference type="ChEBI" id="CHEBI:58225"/>
        <dbReference type="EC" id="5.3.1.9"/>
    </reaction>
</comment>
<evidence type="ECO:0000313" key="10">
    <source>
        <dbReference type="EMBL" id="CAK9198883.1"/>
    </source>
</evidence>
<evidence type="ECO:0000313" key="11">
    <source>
        <dbReference type="Proteomes" id="UP001497512"/>
    </source>
</evidence>
<comment type="similarity">
    <text evidence="2 9">Belongs to the GPI family.</text>
</comment>
<dbReference type="InterPro" id="IPR001672">
    <property type="entry name" value="G6P_Isomerase"/>
</dbReference>
<dbReference type="Proteomes" id="UP001497512">
    <property type="component" value="Chromosome 12"/>
</dbReference>
<dbReference type="Gene3D" id="3.40.50.10490">
    <property type="entry name" value="Glucose-6-phosphate isomerase like protein, domain 1"/>
    <property type="match status" value="2"/>
</dbReference>
<keyword evidence="6 9" id="KW-0324">Glycolysis</keyword>
<dbReference type="HAMAP" id="MF_00473">
    <property type="entry name" value="G6P_isomerase"/>
    <property type="match status" value="1"/>
</dbReference>
<dbReference type="CDD" id="cd05016">
    <property type="entry name" value="SIS_PGI_2"/>
    <property type="match status" value="1"/>
</dbReference>
<dbReference type="Pfam" id="PF00342">
    <property type="entry name" value="PGI"/>
    <property type="match status" value="1"/>
</dbReference>
<dbReference type="EC" id="5.3.1.9" evidence="4 9"/>
<dbReference type="PANTHER" id="PTHR11469">
    <property type="entry name" value="GLUCOSE-6-PHOSPHATE ISOMERASE"/>
    <property type="match status" value="1"/>
</dbReference>
<name>A0ABP0TKF5_9BRYO</name>